<organism evidence="2 3">
    <name type="scientific">Kushneria avicenniae</name>
    <dbReference type="NCBI Taxonomy" id="402385"/>
    <lineage>
        <taxon>Bacteria</taxon>
        <taxon>Pseudomonadati</taxon>
        <taxon>Pseudomonadota</taxon>
        <taxon>Gammaproteobacteria</taxon>
        <taxon>Oceanospirillales</taxon>
        <taxon>Halomonadaceae</taxon>
        <taxon>Kushneria</taxon>
    </lineage>
</organism>
<evidence type="ECO:0008006" key="4">
    <source>
        <dbReference type="Google" id="ProtNLM"/>
    </source>
</evidence>
<evidence type="ECO:0000256" key="1">
    <source>
        <dbReference type="SAM" id="SignalP"/>
    </source>
</evidence>
<feature type="signal peptide" evidence="1">
    <location>
        <begin position="1"/>
        <end position="27"/>
    </location>
</feature>
<dbReference type="EMBL" id="FOLY01000005">
    <property type="protein sequence ID" value="SFC73307.1"/>
    <property type="molecule type" value="Genomic_DNA"/>
</dbReference>
<dbReference type="AlphaFoldDB" id="A0A1I1LJC9"/>
<keyword evidence="3" id="KW-1185">Reference proteome</keyword>
<gene>
    <name evidence="2" type="ORF">SAMN05421848_2514</name>
</gene>
<dbReference type="OrthoDB" id="5296182at2"/>
<dbReference type="RefSeq" id="WP_090134572.1">
    <property type="nucleotide sequence ID" value="NZ_FOLY01000005.1"/>
</dbReference>
<accession>A0A1I1LJC9</accession>
<reference evidence="3" key="1">
    <citation type="submission" date="2016-10" db="EMBL/GenBank/DDBJ databases">
        <authorList>
            <person name="Varghese N."/>
            <person name="Submissions S."/>
        </authorList>
    </citation>
    <scope>NUCLEOTIDE SEQUENCE [LARGE SCALE GENOMIC DNA]</scope>
    <source>
        <strain evidence="3">DSM 23439</strain>
    </source>
</reference>
<dbReference type="Proteomes" id="UP000199046">
    <property type="component" value="Unassembled WGS sequence"/>
</dbReference>
<dbReference type="STRING" id="402385.SAMN05421848_2514"/>
<feature type="chain" id="PRO_5011681108" description="DUF2782 domain-containing protein" evidence="1">
    <location>
        <begin position="28"/>
        <end position="94"/>
    </location>
</feature>
<protein>
    <recommendedName>
        <fullName evidence="4">DUF2782 domain-containing protein</fullName>
    </recommendedName>
</protein>
<proteinExistence type="predicted"/>
<dbReference type="InterPro" id="IPR021357">
    <property type="entry name" value="DUF2782"/>
</dbReference>
<dbReference type="Pfam" id="PF11191">
    <property type="entry name" value="DUF2782"/>
    <property type="match status" value="1"/>
</dbReference>
<sequence length="94" mass="10272">MVTGRMLPALVLIALLAPGVMSTAALAASQGEITTRQDGERTVREYRVDGRLYAIEIIDNGQRRVLLDGDGDGNFRRQSADTEIVPPAWTREST</sequence>
<name>A0A1I1LJC9_9GAMM</name>
<evidence type="ECO:0000313" key="2">
    <source>
        <dbReference type="EMBL" id="SFC73307.1"/>
    </source>
</evidence>
<evidence type="ECO:0000313" key="3">
    <source>
        <dbReference type="Proteomes" id="UP000199046"/>
    </source>
</evidence>
<dbReference type="Gene3D" id="2.20.130.30">
    <property type="entry name" value="Protein of unknown function DUF2782"/>
    <property type="match status" value="1"/>
</dbReference>
<keyword evidence="1" id="KW-0732">Signal</keyword>